<dbReference type="EMBL" id="JABFXE010000586">
    <property type="protein sequence ID" value="NUQ89577.1"/>
    <property type="molecule type" value="Genomic_DNA"/>
</dbReference>
<accession>A0A850CC93</accession>
<dbReference type="GO" id="GO:0005524">
    <property type="term" value="F:ATP binding"/>
    <property type="evidence" value="ECO:0007669"/>
    <property type="project" value="UniProtKB-KW"/>
</dbReference>
<dbReference type="PANTHER" id="PTHR43442:SF3">
    <property type="entry name" value="GLUCONOKINASE-RELATED"/>
    <property type="match status" value="1"/>
</dbReference>
<proteinExistence type="inferred from homology"/>
<dbReference type="GO" id="GO:0019521">
    <property type="term" value="P:D-gluconate metabolic process"/>
    <property type="evidence" value="ECO:0007669"/>
    <property type="project" value="UniProtKB-KW"/>
</dbReference>
<evidence type="ECO:0000313" key="12">
    <source>
        <dbReference type="Proteomes" id="UP000574690"/>
    </source>
</evidence>
<dbReference type="FunFam" id="3.40.50.300:FF:000522">
    <property type="entry name" value="Gluconokinase"/>
    <property type="match status" value="1"/>
</dbReference>
<evidence type="ECO:0000256" key="8">
    <source>
        <dbReference type="ARBA" id="ARBA00023064"/>
    </source>
</evidence>
<keyword evidence="4 10" id="KW-0808">Transferase</keyword>
<name>A0A850CC93_9ACTN</name>
<evidence type="ECO:0000256" key="7">
    <source>
        <dbReference type="ARBA" id="ARBA00022840"/>
    </source>
</evidence>
<dbReference type="SUPFAM" id="SSF52540">
    <property type="entry name" value="P-loop containing nucleoside triphosphate hydrolases"/>
    <property type="match status" value="1"/>
</dbReference>
<evidence type="ECO:0000256" key="6">
    <source>
        <dbReference type="ARBA" id="ARBA00022777"/>
    </source>
</evidence>
<evidence type="ECO:0000256" key="5">
    <source>
        <dbReference type="ARBA" id="ARBA00022741"/>
    </source>
</evidence>
<keyword evidence="8" id="KW-0311">Gluconate utilization</keyword>
<evidence type="ECO:0000313" key="11">
    <source>
        <dbReference type="EMBL" id="NUQ89577.1"/>
    </source>
</evidence>
<gene>
    <name evidence="11" type="ORF">HOQ43_14100</name>
</gene>
<evidence type="ECO:0000256" key="4">
    <source>
        <dbReference type="ARBA" id="ARBA00022679"/>
    </source>
</evidence>
<dbReference type="PANTHER" id="PTHR43442">
    <property type="entry name" value="GLUCONOKINASE-RELATED"/>
    <property type="match status" value="1"/>
</dbReference>
<reference evidence="11 12" key="1">
    <citation type="submission" date="2020-05" db="EMBL/GenBank/DDBJ databases">
        <title>DNA-SIP metagenomic assembled genomes.</title>
        <authorList>
            <person name="Yu J."/>
        </authorList>
    </citation>
    <scope>NUCLEOTIDE SEQUENCE [LARGE SCALE GENOMIC DNA]</scope>
    <source>
        <strain evidence="11">Bin5.27</strain>
    </source>
</reference>
<comment type="similarity">
    <text evidence="2 10">Belongs to the gluconokinase GntK/GntV family.</text>
</comment>
<dbReference type="EC" id="2.7.1.12" evidence="3 10"/>
<comment type="caution">
    <text evidence="11">The sequence shown here is derived from an EMBL/GenBank/DDBJ whole genome shotgun (WGS) entry which is preliminary data.</text>
</comment>
<dbReference type="GO" id="GO:0005737">
    <property type="term" value="C:cytoplasm"/>
    <property type="evidence" value="ECO:0007669"/>
    <property type="project" value="TreeGrafter"/>
</dbReference>
<dbReference type="Gene3D" id="3.40.50.300">
    <property type="entry name" value="P-loop containing nucleotide triphosphate hydrolases"/>
    <property type="match status" value="1"/>
</dbReference>
<dbReference type="InterPro" id="IPR027417">
    <property type="entry name" value="P-loop_NTPase"/>
</dbReference>
<evidence type="ECO:0000256" key="1">
    <source>
        <dbReference type="ARBA" id="ARBA00004761"/>
    </source>
</evidence>
<keyword evidence="6 10" id="KW-0418">Kinase</keyword>
<keyword evidence="7 10" id="KW-0067">ATP-binding</keyword>
<evidence type="ECO:0000256" key="2">
    <source>
        <dbReference type="ARBA" id="ARBA00008420"/>
    </source>
</evidence>
<sequence length="167" mass="18076">MSATCLVVMGVSGSGKSTVAELLADRLGWPFAEGDEFHPEANIAKMSAGIPLTDADREPWLRTLRDWITAEAAQGRSTVVTCSALRRAYRDLLREADARVRFVHLDGSRELIGERLAHRGGHFMPPSLLDSQFAALEPLGPGEDGLVVNVADTPADIADEVLAFLEH</sequence>
<evidence type="ECO:0000256" key="9">
    <source>
        <dbReference type="ARBA" id="ARBA00048090"/>
    </source>
</evidence>
<dbReference type="GO" id="GO:0046316">
    <property type="term" value="F:gluconokinase activity"/>
    <property type="evidence" value="ECO:0007669"/>
    <property type="project" value="UniProtKB-EC"/>
</dbReference>
<dbReference type="InterPro" id="IPR006001">
    <property type="entry name" value="Therm_gnt_kin"/>
</dbReference>
<dbReference type="CDD" id="cd02021">
    <property type="entry name" value="GntK"/>
    <property type="match status" value="1"/>
</dbReference>
<keyword evidence="5 10" id="KW-0547">Nucleotide-binding</keyword>
<comment type="pathway">
    <text evidence="1">Carbohydrate acid metabolism.</text>
</comment>
<dbReference type="Pfam" id="PF13671">
    <property type="entry name" value="AAA_33"/>
    <property type="match status" value="1"/>
</dbReference>
<organism evidence="11 12">
    <name type="scientific">Glycomyces artemisiae</name>
    <dbReference type="NCBI Taxonomy" id="1076443"/>
    <lineage>
        <taxon>Bacteria</taxon>
        <taxon>Bacillati</taxon>
        <taxon>Actinomycetota</taxon>
        <taxon>Actinomycetes</taxon>
        <taxon>Glycomycetales</taxon>
        <taxon>Glycomycetaceae</taxon>
        <taxon>Glycomyces</taxon>
    </lineage>
</organism>
<evidence type="ECO:0000256" key="10">
    <source>
        <dbReference type="RuleBase" id="RU363066"/>
    </source>
</evidence>
<dbReference type="NCBIfam" id="TIGR01313">
    <property type="entry name" value="therm_gnt_kin"/>
    <property type="match status" value="1"/>
</dbReference>
<protein>
    <recommendedName>
        <fullName evidence="3 10">Gluconokinase</fullName>
        <ecNumber evidence="3 10">2.7.1.12</ecNumber>
    </recommendedName>
</protein>
<dbReference type="AlphaFoldDB" id="A0A850CC93"/>
<evidence type="ECO:0000256" key="3">
    <source>
        <dbReference type="ARBA" id="ARBA00012054"/>
    </source>
</evidence>
<dbReference type="Proteomes" id="UP000574690">
    <property type="component" value="Unassembled WGS sequence"/>
</dbReference>
<comment type="catalytic activity">
    <reaction evidence="9 10">
        <text>D-gluconate + ATP = 6-phospho-D-gluconate + ADP + H(+)</text>
        <dbReference type="Rhea" id="RHEA:19433"/>
        <dbReference type="ChEBI" id="CHEBI:15378"/>
        <dbReference type="ChEBI" id="CHEBI:18391"/>
        <dbReference type="ChEBI" id="CHEBI:30616"/>
        <dbReference type="ChEBI" id="CHEBI:58759"/>
        <dbReference type="ChEBI" id="CHEBI:456216"/>
        <dbReference type="EC" id="2.7.1.12"/>
    </reaction>
</comment>